<dbReference type="OrthoDB" id="9785826at2"/>
<keyword evidence="3" id="KW-1185">Reference proteome</keyword>
<dbReference type="InterPro" id="IPR036291">
    <property type="entry name" value="NAD(P)-bd_dom_sf"/>
</dbReference>
<evidence type="ECO:0000313" key="2">
    <source>
        <dbReference type="EMBL" id="KFI81923.1"/>
    </source>
</evidence>
<evidence type="ECO:0000313" key="3">
    <source>
        <dbReference type="Proteomes" id="UP000029050"/>
    </source>
</evidence>
<dbReference type="AlphaFoldDB" id="A0A087CF73"/>
<dbReference type="PANTHER" id="PTHR43157:SF31">
    <property type="entry name" value="PHOSPHATIDYLINOSITOL-GLYCAN BIOSYNTHESIS CLASS F PROTEIN"/>
    <property type="match status" value="1"/>
</dbReference>
<sequence>MNLTGKTVLVTGGVTGVGEATARILARDVRRLFVHGVQPLHTVSDLLEELRGPGQATVEYFQADFTRLSEVSDLARRVRDAGGADILINNAVAPATNKRIVTSDGIEETLQVNYLAMVKLVTELHDVIRHRIVNVASETHQSADLNVDDLQLEHGYSAFDGYRRSKLAIVTFSQWVAGKLGETGSGIVTVCPGLTETPLLHDMFPGLHGQSPVEAAKNVLAGLDDALPNGAYLSSGRIKEPNPIATNPDTQTRLVEATNALLDQDIRDLVAKW</sequence>
<evidence type="ECO:0000256" key="1">
    <source>
        <dbReference type="ARBA" id="ARBA00023002"/>
    </source>
</evidence>
<protein>
    <submittedName>
        <fullName evidence="2">Short-chain dehydrogenase/reductase SDR</fullName>
    </submittedName>
</protein>
<dbReference type="STRING" id="218140.BPSY_0770"/>
<accession>A0A087CF73</accession>
<name>A0A087CF73_9BIFI</name>
<dbReference type="EMBL" id="JGZI01000009">
    <property type="protein sequence ID" value="KFI81923.1"/>
    <property type="molecule type" value="Genomic_DNA"/>
</dbReference>
<organism evidence="2 3">
    <name type="scientific">Bifidobacterium psychraerophilum</name>
    <dbReference type="NCBI Taxonomy" id="218140"/>
    <lineage>
        <taxon>Bacteria</taxon>
        <taxon>Bacillati</taxon>
        <taxon>Actinomycetota</taxon>
        <taxon>Actinomycetes</taxon>
        <taxon>Bifidobacteriales</taxon>
        <taxon>Bifidobacteriaceae</taxon>
        <taxon>Bifidobacterium</taxon>
    </lineage>
</organism>
<reference evidence="2 3" key="1">
    <citation type="submission" date="2014-03" db="EMBL/GenBank/DDBJ databases">
        <title>Genomics of Bifidobacteria.</title>
        <authorList>
            <person name="Ventura M."/>
            <person name="Milani C."/>
            <person name="Lugli G.A."/>
        </authorList>
    </citation>
    <scope>NUCLEOTIDE SEQUENCE [LARGE SCALE GENOMIC DNA]</scope>
    <source>
        <strain evidence="2 3">LMG 21775</strain>
    </source>
</reference>
<proteinExistence type="predicted"/>
<dbReference type="Proteomes" id="UP000029050">
    <property type="component" value="Unassembled WGS sequence"/>
</dbReference>
<dbReference type="eggNOG" id="COG1028">
    <property type="taxonomic scope" value="Bacteria"/>
</dbReference>
<dbReference type="RefSeq" id="WP_051921681.1">
    <property type="nucleotide sequence ID" value="NZ_JGZI01000009.1"/>
</dbReference>
<dbReference type="PANTHER" id="PTHR43157">
    <property type="entry name" value="PHOSPHATIDYLINOSITOL-GLYCAN BIOSYNTHESIS CLASS F PROTEIN-RELATED"/>
    <property type="match status" value="1"/>
</dbReference>
<comment type="caution">
    <text evidence="2">The sequence shown here is derived from an EMBL/GenBank/DDBJ whole genome shotgun (WGS) entry which is preliminary data.</text>
</comment>
<dbReference type="PRINTS" id="PR00081">
    <property type="entry name" value="GDHRDH"/>
</dbReference>
<dbReference type="InterPro" id="IPR002347">
    <property type="entry name" value="SDR_fam"/>
</dbReference>
<keyword evidence="1" id="KW-0560">Oxidoreductase</keyword>
<dbReference type="Gene3D" id="3.40.50.720">
    <property type="entry name" value="NAD(P)-binding Rossmann-like Domain"/>
    <property type="match status" value="1"/>
</dbReference>
<dbReference type="SUPFAM" id="SSF51735">
    <property type="entry name" value="NAD(P)-binding Rossmann-fold domains"/>
    <property type="match status" value="1"/>
</dbReference>
<dbReference type="GO" id="GO:0016491">
    <property type="term" value="F:oxidoreductase activity"/>
    <property type="evidence" value="ECO:0007669"/>
    <property type="project" value="UniProtKB-KW"/>
</dbReference>
<gene>
    <name evidence="2" type="ORF">BPSY_0770</name>
</gene>
<dbReference type="Pfam" id="PF00106">
    <property type="entry name" value="adh_short"/>
    <property type="match status" value="1"/>
</dbReference>